<organism evidence="2 3">
    <name type="scientific">Methylobacterium cerastii</name>
    <dbReference type="NCBI Taxonomy" id="932741"/>
    <lineage>
        <taxon>Bacteria</taxon>
        <taxon>Pseudomonadati</taxon>
        <taxon>Pseudomonadota</taxon>
        <taxon>Alphaproteobacteria</taxon>
        <taxon>Hyphomicrobiales</taxon>
        <taxon>Methylobacteriaceae</taxon>
        <taxon>Methylobacterium</taxon>
    </lineage>
</organism>
<accession>A0ABQ4QG79</accession>
<evidence type="ECO:0000313" key="3">
    <source>
        <dbReference type="Proteomes" id="UP001055117"/>
    </source>
</evidence>
<protein>
    <submittedName>
        <fullName evidence="2">Uncharacterized protein</fullName>
    </submittedName>
</protein>
<proteinExistence type="predicted"/>
<dbReference type="Proteomes" id="UP001055117">
    <property type="component" value="Unassembled WGS sequence"/>
</dbReference>
<reference evidence="2 3" key="1">
    <citation type="journal article" date="2021" name="Front. Microbiol.">
        <title>Comprehensive Comparative Genomics and Phenotyping of Methylobacterium Species.</title>
        <authorList>
            <person name="Alessa O."/>
            <person name="Ogura Y."/>
            <person name="Fujitani Y."/>
            <person name="Takami H."/>
            <person name="Hayashi T."/>
            <person name="Sahin N."/>
            <person name="Tani A."/>
        </authorList>
    </citation>
    <scope>NUCLEOTIDE SEQUENCE [LARGE SCALE GENOMIC DNA]</scope>
    <source>
        <strain evidence="2 3">DSM 23679</strain>
    </source>
</reference>
<evidence type="ECO:0000256" key="1">
    <source>
        <dbReference type="SAM" id="SignalP"/>
    </source>
</evidence>
<feature type="signal peptide" evidence="1">
    <location>
        <begin position="1"/>
        <end position="28"/>
    </location>
</feature>
<keyword evidence="3" id="KW-1185">Reference proteome</keyword>
<feature type="chain" id="PRO_5046770798" evidence="1">
    <location>
        <begin position="29"/>
        <end position="115"/>
    </location>
</feature>
<gene>
    <name evidence="2" type="ORF">AFCDBAGC_2132</name>
</gene>
<keyword evidence="1" id="KW-0732">Signal</keyword>
<dbReference type="EMBL" id="BPQG01000030">
    <property type="protein sequence ID" value="GJD44266.1"/>
    <property type="molecule type" value="Genomic_DNA"/>
</dbReference>
<dbReference type="RefSeq" id="WP_147828449.1">
    <property type="nucleotide sequence ID" value="NZ_BPQG01000030.1"/>
</dbReference>
<comment type="caution">
    <text evidence="2">The sequence shown here is derived from an EMBL/GenBank/DDBJ whole genome shotgun (WGS) entry which is preliminary data.</text>
</comment>
<sequence>MNPFLRHGLAAGLVTSLFAIVGTGAAQAQSGAYVFQGPDGPTVLQVDVANRPIVPPQRPDLAVPAIAVPQVMNGGGFGITGFNYYDSGLMEGRADSRAKRRYVLAPAWIPGYGGH</sequence>
<name>A0ABQ4QG79_9HYPH</name>
<evidence type="ECO:0000313" key="2">
    <source>
        <dbReference type="EMBL" id="GJD44266.1"/>
    </source>
</evidence>